<evidence type="ECO:0000313" key="1">
    <source>
        <dbReference type="EMBL" id="KAK0721896.1"/>
    </source>
</evidence>
<evidence type="ECO:0000313" key="2">
    <source>
        <dbReference type="Proteomes" id="UP001172101"/>
    </source>
</evidence>
<dbReference type="AlphaFoldDB" id="A0AA40E2L2"/>
<dbReference type="GeneID" id="85328360"/>
<proteinExistence type="predicted"/>
<name>A0AA40E2L2_9PEZI</name>
<organism evidence="1 2">
    <name type="scientific">Lasiosphaeria miniovina</name>
    <dbReference type="NCBI Taxonomy" id="1954250"/>
    <lineage>
        <taxon>Eukaryota</taxon>
        <taxon>Fungi</taxon>
        <taxon>Dikarya</taxon>
        <taxon>Ascomycota</taxon>
        <taxon>Pezizomycotina</taxon>
        <taxon>Sordariomycetes</taxon>
        <taxon>Sordariomycetidae</taxon>
        <taxon>Sordariales</taxon>
        <taxon>Lasiosphaeriaceae</taxon>
        <taxon>Lasiosphaeria</taxon>
    </lineage>
</organism>
<sequence length="287" mass="32016">MSNFTTPPDPVGLAYSGTFVNADGDNSQGALFCMNARLFWDSWLLPLLQELNQGTQLVPLKPYLVLPGDDQWDFRNKPELEFGSNPDHEAYSDQYFSFTKSSSGGAWTWNGGELTSENTLNNHGHNIKVTETGTSSTTLSFDSGGQKILITGKSNFGFELKYQNEDIWAYFNTETNWHLNFALQAVSEGGLQITRLEDPPGTEACTTSYNDGSNNLGWEIPFDGFCKSLSDWFKSYFTTSLGWLTNTLVTALQDQHQLFLPGSGVFLMNDPRFNLRGDLLVTLQYNG</sequence>
<comment type="caution">
    <text evidence="1">The sequence shown here is derived from an EMBL/GenBank/DDBJ whole genome shotgun (WGS) entry which is preliminary data.</text>
</comment>
<dbReference type="RefSeq" id="XP_060297820.1">
    <property type="nucleotide sequence ID" value="XM_060445090.1"/>
</dbReference>
<accession>A0AA40E2L2</accession>
<dbReference type="EMBL" id="JAUIRO010000003">
    <property type="protein sequence ID" value="KAK0721896.1"/>
    <property type="molecule type" value="Genomic_DNA"/>
</dbReference>
<dbReference type="Proteomes" id="UP001172101">
    <property type="component" value="Unassembled WGS sequence"/>
</dbReference>
<protein>
    <submittedName>
        <fullName evidence="1">Uncharacterized protein</fullName>
    </submittedName>
</protein>
<keyword evidence="2" id="KW-1185">Reference proteome</keyword>
<reference evidence="1" key="1">
    <citation type="submission" date="2023-06" db="EMBL/GenBank/DDBJ databases">
        <title>Genome-scale phylogeny and comparative genomics of the fungal order Sordariales.</title>
        <authorList>
            <consortium name="Lawrence Berkeley National Laboratory"/>
            <person name="Hensen N."/>
            <person name="Bonometti L."/>
            <person name="Westerberg I."/>
            <person name="Brannstrom I.O."/>
            <person name="Guillou S."/>
            <person name="Cros-Aarteil S."/>
            <person name="Calhoun S."/>
            <person name="Haridas S."/>
            <person name="Kuo A."/>
            <person name="Mondo S."/>
            <person name="Pangilinan J."/>
            <person name="Riley R."/>
            <person name="LaButti K."/>
            <person name="Andreopoulos B."/>
            <person name="Lipzen A."/>
            <person name="Chen C."/>
            <person name="Yanf M."/>
            <person name="Daum C."/>
            <person name="Ng V."/>
            <person name="Clum A."/>
            <person name="Steindorff A."/>
            <person name="Ohm R."/>
            <person name="Martin F."/>
            <person name="Silar P."/>
            <person name="Natvig D."/>
            <person name="Lalanne C."/>
            <person name="Gautier V."/>
            <person name="Ament-velasquez S.L."/>
            <person name="Kruys A."/>
            <person name="Hutchinson M.I."/>
            <person name="Powell A.J."/>
            <person name="Barry K."/>
            <person name="Miller A.N."/>
            <person name="Grigoriev I.V."/>
            <person name="Debuchy R."/>
            <person name="Gladieux P."/>
            <person name="Thoren M.H."/>
            <person name="Johannesson H."/>
        </authorList>
    </citation>
    <scope>NUCLEOTIDE SEQUENCE</scope>
    <source>
        <strain evidence="1">SMH2392-1A</strain>
    </source>
</reference>
<gene>
    <name evidence="1" type="ORF">B0T26DRAFT_749364</name>
</gene>